<name>A0A5D0NVV3_9ACTN</name>
<dbReference type="EMBL" id="VSFG01000001">
    <property type="protein sequence ID" value="TYB48555.1"/>
    <property type="molecule type" value="Genomic_DNA"/>
</dbReference>
<dbReference type="RefSeq" id="WP_148344098.1">
    <property type="nucleotide sequence ID" value="NZ_VSFG01000001.1"/>
</dbReference>
<feature type="region of interest" description="Disordered" evidence="1">
    <location>
        <begin position="48"/>
        <end position="74"/>
    </location>
</feature>
<dbReference type="Proteomes" id="UP000323380">
    <property type="component" value="Unassembled WGS sequence"/>
</dbReference>
<evidence type="ECO:0000256" key="1">
    <source>
        <dbReference type="SAM" id="MobiDB-lite"/>
    </source>
</evidence>
<feature type="compositionally biased region" description="Low complexity" evidence="1">
    <location>
        <begin position="53"/>
        <end position="72"/>
    </location>
</feature>
<reference evidence="2 3" key="1">
    <citation type="submission" date="2019-08" db="EMBL/GenBank/DDBJ databases">
        <title>Actinomadura sp. nov. CYP1-5 isolated from mountain soil.</title>
        <authorList>
            <person name="Songsumanus A."/>
            <person name="Kuncharoen N."/>
            <person name="Kudo T."/>
            <person name="Yuki M."/>
            <person name="Igarashi Y."/>
            <person name="Tanasupawat S."/>
        </authorList>
    </citation>
    <scope>NUCLEOTIDE SEQUENCE [LARGE SCALE GENOMIC DNA]</scope>
    <source>
        <strain evidence="2 3">JCM 14158</strain>
    </source>
</reference>
<sequence length="207" mass="22231">MEEGLLISARHLVNRLRPHPRKPYRAGAVATTVMILALAAGCNGDSDKKVPLPSSSTSGSSAQPTATASGTPEQAVQKAYIDSYATARSAISQPPETLRPFLSKYYAGKYLDYVVRSVLLAQQRELVPWGPGVVVHVNKVTVNGDKATLEDCQDARNAGLKSQKTGKVEPGSTGTDAQHVVVQLTRGGDGQWRITEARTYPKRCSRS</sequence>
<accession>A0A5D0NVV3</accession>
<comment type="caution">
    <text evidence="2">The sequence shown here is derived from an EMBL/GenBank/DDBJ whole genome shotgun (WGS) entry which is preliminary data.</text>
</comment>
<proteinExistence type="predicted"/>
<keyword evidence="3" id="KW-1185">Reference proteome</keyword>
<gene>
    <name evidence="2" type="ORF">FXF69_05035</name>
</gene>
<organism evidence="2 3">
    <name type="scientific">Actinomadura chibensis</name>
    <dbReference type="NCBI Taxonomy" id="392828"/>
    <lineage>
        <taxon>Bacteria</taxon>
        <taxon>Bacillati</taxon>
        <taxon>Actinomycetota</taxon>
        <taxon>Actinomycetes</taxon>
        <taxon>Streptosporangiales</taxon>
        <taxon>Thermomonosporaceae</taxon>
        <taxon>Actinomadura</taxon>
    </lineage>
</organism>
<evidence type="ECO:0000313" key="2">
    <source>
        <dbReference type="EMBL" id="TYB48555.1"/>
    </source>
</evidence>
<dbReference type="AlphaFoldDB" id="A0A5D0NVV3"/>
<evidence type="ECO:0000313" key="3">
    <source>
        <dbReference type="Proteomes" id="UP000323380"/>
    </source>
</evidence>
<protein>
    <submittedName>
        <fullName evidence="2">Uncharacterized protein</fullName>
    </submittedName>
</protein>
<dbReference type="STRING" id="1220554.GCA_001552135_02311"/>